<dbReference type="EMBL" id="JAHJDP010000042">
    <property type="protein sequence ID" value="MBU2691086.1"/>
    <property type="molecule type" value="Genomic_DNA"/>
</dbReference>
<name>A0A948RV42_UNCEI</name>
<evidence type="ECO:0008006" key="3">
    <source>
        <dbReference type="Google" id="ProtNLM"/>
    </source>
</evidence>
<gene>
    <name evidence="1" type="ORF">KJ970_09160</name>
</gene>
<organism evidence="1 2">
    <name type="scientific">Eiseniibacteriota bacterium</name>
    <dbReference type="NCBI Taxonomy" id="2212470"/>
    <lineage>
        <taxon>Bacteria</taxon>
        <taxon>Candidatus Eiseniibacteriota</taxon>
    </lineage>
</organism>
<protein>
    <recommendedName>
        <fullName evidence="3">NGG1p interacting factor NIF3</fullName>
    </recommendedName>
</protein>
<reference evidence="1" key="1">
    <citation type="submission" date="2021-05" db="EMBL/GenBank/DDBJ databases">
        <title>Energy efficiency and biological interactions define the core microbiome of deep oligotrophic groundwater.</title>
        <authorList>
            <person name="Mehrshad M."/>
            <person name="Lopez-Fernandez M."/>
            <person name="Bell E."/>
            <person name="Bernier-Latmani R."/>
            <person name="Bertilsson S."/>
            <person name="Dopson M."/>
        </authorList>
    </citation>
    <scope>NUCLEOTIDE SEQUENCE</scope>
    <source>
        <strain evidence="1">Modern_marine.mb.64</strain>
    </source>
</reference>
<sequence>MAVTTADVLKIALDMAGFSETPADSAIYFPGENIRRIIIGIDMEAPELLLAKQEGFDLVISHHPKGGGALLRFADVLSRHVEFMTAHGVPEPVARDAVGELIYDARCQAQAANYDRAPSMARRLQIPYMNIHLPLDEIGRKRMVAVVDSLDPAATVKELLGAFEHRLPECRAAATEIELRVGLASHPIGHAAVIHAAGTNGGIPVARALYNHGVDTVIYIHCSGPDSRRLNQDFHDQGRNLIVIGHMTGDSLGINPFAEELISRGLDVTCMSGIIRNENLQIP</sequence>
<dbReference type="SUPFAM" id="SSF102705">
    <property type="entry name" value="NIF3 (NGG1p interacting factor 3)-like"/>
    <property type="match status" value="1"/>
</dbReference>
<dbReference type="Proteomes" id="UP000777784">
    <property type="component" value="Unassembled WGS sequence"/>
</dbReference>
<proteinExistence type="predicted"/>
<evidence type="ECO:0000313" key="2">
    <source>
        <dbReference type="Proteomes" id="UP000777784"/>
    </source>
</evidence>
<dbReference type="AlphaFoldDB" id="A0A948RV42"/>
<accession>A0A948RV42</accession>
<comment type="caution">
    <text evidence="1">The sequence shown here is derived from an EMBL/GenBank/DDBJ whole genome shotgun (WGS) entry which is preliminary data.</text>
</comment>
<evidence type="ECO:0000313" key="1">
    <source>
        <dbReference type="EMBL" id="MBU2691086.1"/>
    </source>
</evidence>
<dbReference type="InterPro" id="IPR036069">
    <property type="entry name" value="DUF34/NIF3_sf"/>
</dbReference>